<proteinExistence type="predicted"/>
<feature type="transmembrane region" description="Helical" evidence="1">
    <location>
        <begin position="378"/>
        <end position="399"/>
    </location>
</feature>
<evidence type="ECO:0000313" key="3">
    <source>
        <dbReference type="Proteomes" id="UP000605846"/>
    </source>
</evidence>
<keyword evidence="1" id="KW-0812">Transmembrane</keyword>
<reference evidence="2" key="1">
    <citation type="submission" date="2020-01" db="EMBL/GenBank/DDBJ databases">
        <title>Genome Sequencing of Three Apophysomyces-Like Fungal Strains Confirms a Novel Fungal Genus in the Mucoromycota with divergent Burkholderia-like Endosymbiotic Bacteria.</title>
        <authorList>
            <person name="Stajich J.E."/>
            <person name="Macias A.M."/>
            <person name="Carter-House D."/>
            <person name="Lovett B."/>
            <person name="Kasson L.R."/>
            <person name="Berry K."/>
            <person name="Grigoriev I."/>
            <person name="Chang Y."/>
            <person name="Spatafora J."/>
            <person name="Kasson M.T."/>
        </authorList>
    </citation>
    <scope>NUCLEOTIDE SEQUENCE</scope>
    <source>
        <strain evidence="2">NRRL A-21654</strain>
    </source>
</reference>
<protein>
    <submittedName>
        <fullName evidence="2">Uncharacterized protein</fullName>
    </submittedName>
</protein>
<evidence type="ECO:0000313" key="2">
    <source>
        <dbReference type="EMBL" id="KAF7722660.1"/>
    </source>
</evidence>
<gene>
    <name evidence="2" type="ORF">EC973_002870</name>
</gene>
<sequence>MTVNDTSNRFSVEYRDYYKVLTNHITNEKYALVYCNKTLADTAGYHAVVNVPVQRVSVANALDILPFMELLGLQDKVTFIQDPKQVTSPCYNVTDTIASHIDVVFTNKSNTDSGTSPAYVSFSASDDSLSPLEKASWLVYVAFFFNQEGRAFVYFNDIMNNYLCHKNNLANAPSQTYVAWTKYDAPTKTWKLLRDPYYQQLMADAGVAKLLQPNSAQSADFTNLFEFHVQMQHAESVIDLTPMEYLGDKEPYLQWLTLGGFNNDTDNYMEPFKEKKRVFRMDGLTNANGYPDWPERSPVRPDLALLDMIHLFYPDYNKDYQFTWVRNFAMLSDPRQINPSTYLACANPLAALNQANCVINDQFKPPNSPTQLSEGDKAGVSVGTIVFFFLVLGAGIFLFRRYRRRTRHRFYQMDNNAESWTEMDVSKASQRTPHAI</sequence>
<accession>A0A8H7BME1</accession>
<evidence type="ECO:0000256" key="1">
    <source>
        <dbReference type="SAM" id="Phobius"/>
    </source>
</evidence>
<dbReference type="AlphaFoldDB" id="A0A8H7BME1"/>
<dbReference type="PANTHER" id="PTHR38360">
    <property type="entry name" value="OS03G0120000 PROTEIN"/>
    <property type="match status" value="1"/>
</dbReference>
<organism evidence="2 3">
    <name type="scientific">Apophysomyces ossiformis</name>
    <dbReference type="NCBI Taxonomy" id="679940"/>
    <lineage>
        <taxon>Eukaryota</taxon>
        <taxon>Fungi</taxon>
        <taxon>Fungi incertae sedis</taxon>
        <taxon>Mucoromycota</taxon>
        <taxon>Mucoromycotina</taxon>
        <taxon>Mucoromycetes</taxon>
        <taxon>Mucorales</taxon>
        <taxon>Mucorineae</taxon>
        <taxon>Mucoraceae</taxon>
        <taxon>Apophysomyces</taxon>
    </lineage>
</organism>
<dbReference type="PANTHER" id="PTHR38360:SF1">
    <property type="entry name" value="F12P19.7"/>
    <property type="match status" value="1"/>
</dbReference>
<keyword evidence="1" id="KW-0472">Membrane</keyword>
<dbReference type="EMBL" id="JABAYA010000183">
    <property type="protein sequence ID" value="KAF7722660.1"/>
    <property type="molecule type" value="Genomic_DNA"/>
</dbReference>
<keyword evidence="1" id="KW-1133">Transmembrane helix</keyword>
<name>A0A8H7BME1_9FUNG</name>
<dbReference type="Proteomes" id="UP000605846">
    <property type="component" value="Unassembled WGS sequence"/>
</dbReference>
<comment type="caution">
    <text evidence="2">The sequence shown here is derived from an EMBL/GenBank/DDBJ whole genome shotgun (WGS) entry which is preliminary data.</text>
</comment>
<keyword evidence="3" id="KW-1185">Reference proteome</keyword>
<dbReference type="OrthoDB" id="409848at2759"/>